<dbReference type="EMBL" id="KN823063">
    <property type="protein sequence ID" value="KIO24335.1"/>
    <property type="molecule type" value="Genomic_DNA"/>
</dbReference>
<accession>A0A0C3Q5D9</accession>
<organism evidence="1 2">
    <name type="scientific">Tulasnella calospora MUT 4182</name>
    <dbReference type="NCBI Taxonomy" id="1051891"/>
    <lineage>
        <taxon>Eukaryota</taxon>
        <taxon>Fungi</taxon>
        <taxon>Dikarya</taxon>
        <taxon>Basidiomycota</taxon>
        <taxon>Agaricomycotina</taxon>
        <taxon>Agaricomycetes</taxon>
        <taxon>Cantharellales</taxon>
        <taxon>Tulasnellaceae</taxon>
        <taxon>Tulasnella</taxon>
    </lineage>
</organism>
<dbReference type="Proteomes" id="UP000054248">
    <property type="component" value="Unassembled WGS sequence"/>
</dbReference>
<reference evidence="2" key="2">
    <citation type="submission" date="2015-01" db="EMBL/GenBank/DDBJ databases">
        <title>Evolutionary Origins and Diversification of the Mycorrhizal Mutualists.</title>
        <authorList>
            <consortium name="DOE Joint Genome Institute"/>
            <consortium name="Mycorrhizal Genomics Consortium"/>
            <person name="Kohler A."/>
            <person name="Kuo A."/>
            <person name="Nagy L.G."/>
            <person name="Floudas D."/>
            <person name="Copeland A."/>
            <person name="Barry K.W."/>
            <person name="Cichocki N."/>
            <person name="Veneault-Fourrey C."/>
            <person name="LaButti K."/>
            <person name="Lindquist E.A."/>
            <person name="Lipzen A."/>
            <person name="Lundell T."/>
            <person name="Morin E."/>
            <person name="Murat C."/>
            <person name="Riley R."/>
            <person name="Ohm R."/>
            <person name="Sun H."/>
            <person name="Tunlid A."/>
            <person name="Henrissat B."/>
            <person name="Grigoriev I.V."/>
            <person name="Hibbett D.S."/>
            <person name="Martin F."/>
        </authorList>
    </citation>
    <scope>NUCLEOTIDE SEQUENCE [LARGE SCALE GENOMIC DNA]</scope>
    <source>
        <strain evidence="2">MUT 4182</strain>
    </source>
</reference>
<name>A0A0C3Q5D9_9AGAM</name>
<dbReference type="AlphaFoldDB" id="A0A0C3Q5D9"/>
<proteinExistence type="predicted"/>
<protein>
    <submittedName>
        <fullName evidence="1">Uncharacterized protein</fullName>
    </submittedName>
</protein>
<sequence>MTNSHSPYCLIGGQFWKDNDTFGTFGSGQTGHLCLTPVTDPSRGPFKSLLRDDFSGTYGRGSGFCTFWNVLQDGSLLASVQQKTCAYQLEALVSCTTGWIWLVSDTEAVISKWPESQNTLAKLQLEPIYQTSTRA</sequence>
<keyword evidence="2" id="KW-1185">Reference proteome</keyword>
<evidence type="ECO:0000313" key="2">
    <source>
        <dbReference type="Proteomes" id="UP000054248"/>
    </source>
</evidence>
<evidence type="ECO:0000313" key="1">
    <source>
        <dbReference type="EMBL" id="KIO24335.1"/>
    </source>
</evidence>
<dbReference type="HOGENOM" id="CLU_2114845_0_0_1"/>
<dbReference type="OrthoDB" id="10582436at2759"/>
<reference evidence="1 2" key="1">
    <citation type="submission" date="2014-04" db="EMBL/GenBank/DDBJ databases">
        <authorList>
            <consortium name="DOE Joint Genome Institute"/>
            <person name="Kuo A."/>
            <person name="Girlanda M."/>
            <person name="Perotto S."/>
            <person name="Kohler A."/>
            <person name="Nagy L.G."/>
            <person name="Floudas D."/>
            <person name="Copeland A."/>
            <person name="Barry K.W."/>
            <person name="Cichocki N."/>
            <person name="Veneault-Fourrey C."/>
            <person name="LaButti K."/>
            <person name="Lindquist E.A."/>
            <person name="Lipzen A."/>
            <person name="Lundell T."/>
            <person name="Morin E."/>
            <person name="Murat C."/>
            <person name="Sun H."/>
            <person name="Tunlid A."/>
            <person name="Henrissat B."/>
            <person name="Grigoriev I.V."/>
            <person name="Hibbett D.S."/>
            <person name="Martin F."/>
            <person name="Nordberg H.P."/>
            <person name="Cantor M.N."/>
            <person name="Hua S.X."/>
        </authorList>
    </citation>
    <scope>NUCLEOTIDE SEQUENCE [LARGE SCALE GENOMIC DNA]</scope>
    <source>
        <strain evidence="1 2">MUT 4182</strain>
    </source>
</reference>
<gene>
    <name evidence="1" type="ORF">M407DRAFT_244492</name>
</gene>